<evidence type="ECO:0000256" key="6">
    <source>
        <dbReference type="SAM" id="SignalP"/>
    </source>
</evidence>
<dbReference type="Proteomes" id="UP000015102">
    <property type="component" value="Unassembled WGS sequence"/>
</dbReference>
<evidence type="ECO:0000256" key="1">
    <source>
        <dbReference type="ARBA" id="ARBA00007664"/>
    </source>
</evidence>
<name>T1GDM2_MEGSC</name>
<evidence type="ECO:0000313" key="8">
    <source>
        <dbReference type="EnsemblMetazoa" id="MESCA001411-PA"/>
    </source>
</evidence>
<dbReference type="PANTHER" id="PTHR24276">
    <property type="entry name" value="POLYSERASE-RELATED"/>
    <property type="match status" value="1"/>
</dbReference>
<dbReference type="OMA" id="EMSTMAN"/>
<dbReference type="InterPro" id="IPR018114">
    <property type="entry name" value="TRYPSIN_HIS"/>
</dbReference>
<dbReference type="CDD" id="cd00190">
    <property type="entry name" value="Tryp_SPc"/>
    <property type="match status" value="1"/>
</dbReference>
<evidence type="ECO:0000256" key="4">
    <source>
        <dbReference type="ARBA" id="ARBA00022825"/>
    </source>
</evidence>
<proteinExistence type="inferred from homology"/>
<accession>T1GDM2</accession>
<feature type="domain" description="Peptidase S1" evidence="7">
    <location>
        <begin position="32"/>
        <end position="196"/>
    </location>
</feature>
<dbReference type="FunFam" id="2.40.10.10:FF:000073">
    <property type="entry name" value="Trypsin alpha"/>
    <property type="match status" value="1"/>
</dbReference>
<dbReference type="EnsemblMetazoa" id="MESCA001411-RA">
    <property type="protein sequence ID" value="MESCA001411-PA"/>
    <property type="gene ID" value="MESCA001411"/>
</dbReference>
<evidence type="ECO:0000256" key="3">
    <source>
        <dbReference type="ARBA" id="ARBA00022801"/>
    </source>
</evidence>
<dbReference type="HOGENOM" id="CLU_006842_1_2_1"/>
<dbReference type="PROSITE" id="PS00134">
    <property type="entry name" value="TRYPSIN_HIS"/>
    <property type="match status" value="1"/>
</dbReference>
<dbReference type="GO" id="GO:0006508">
    <property type="term" value="P:proteolysis"/>
    <property type="evidence" value="ECO:0007669"/>
    <property type="project" value="UniProtKB-KW"/>
</dbReference>
<dbReference type="STRING" id="36166.T1GDM2"/>
<organism evidence="8 9">
    <name type="scientific">Megaselia scalaris</name>
    <name type="common">Humpbacked fly</name>
    <name type="synonym">Phora scalaris</name>
    <dbReference type="NCBI Taxonomy" id="36166"/>
    <lineage>
        <taxon>Eukaryota</taxon>
        <taxon>Metazoa</taxon>
        <taxon>Ecdysozoa</taxon>
        <taxon>Arthropoda</taxon>
        <taxon>Hexapoda</taxon>
        <taxon>Insecta</taxon>
        <taxon>Pterygota</taxon>
        <taxon>Neoptera</taxon>
        <taxon>Endopterygota</taxon>
        <taxon>Diptera</taxon>
        <taxon>Brachycera</taxon>
        <taxon>Muscomorpha</taxon>
        <taxon>Platypezoidea</taxon>
        <taxon>Phoridae</taxon>
        <taxon>Megaseliini</taxon>
        <taxon>Megaselia</taxon>
    </lineage>
</organism>
<dbReference type="InterPro" id="IPR009003">
    <property type="entry name" value="Peptidase_S1_PA"/>
</dbReference>
<evidence type="ECO:0000313" key="9">
    <source>
        <dbReference type="Proteomes" id="UP000015102"/>
    </source>
</evidence>
<reference evidence="9" key="1">
    <citation type="submission" date="2013-02" db="EMBL/GenBank/DDBJ databases">
        <authorList>
            <person name="Hughes D."/>
        </authorList>
    </citation>
    <scope>NUCLEOTIDE SEQUENCE</scope>
    <source>
        <strain>Durham</strain>
        <strain evidence="9">NC isolate 2 -- Noor lab</strain>
    </source>
</reference>
<keyword evidence="2" id="KW-0645">Protease</keyword>
<sequence>MIQFLLILIIFNSAFGRSAPNSTAKLDVDDRIYRGKKVEIVEFPYVVSILENNKQECGGSLYKKDIVITAAHCLWEILSLEKLKVRLGSSKHNSGGVIKKVKSFKVHPKYNPITHEYDIGVIHLESPVELTTSIQTIELAKSQPTAGSTATVVGWGSTEKNEYPAQIRAVVLKTISNSECASKSYKYGSDILDNMI</sequence>
<dbReference type="EMBL" id="CAQQ02093592">
    <property type="status" value="NOT_ANNOTATED_CDS"/>
    <property type="molecule type" value="Genomic_DNA"/>
</dbReference>
<evidence type="ECO:0000256" key="2">
    <source>
        <dbReference type="ARBA" id="ARBA00022670"/>
    </source>
</evidence>
<dbReference type="InterPro" id="IPR043504">
    <property type="entry name" value="Peptidase_S1_PA_chymotrypsin"/>
</dbReference>
<dbReference type="Gene3D" id="2.40.10.10">
    <property type="entry name" value="Trypsin-like serine proteases"/>
    <property type="match status" value="1"/>
</dbReference>
<dbReference type="InterPro" id="IPR001254">
    <property type="entry name" value="Trypsin_dom"/>
</dbReference>
<dbReference type="Pfam" id="PF00089">
    <property type="entry name" value="Trypsin"/>
    <property type="match status" value="1"/>
</dbReference>
<keyword evidence="4" id="KW-0720">Serine protease</keyword>
<feature type="signal peptide" evidence="6">
    <location>
        <begin position="1"/>
        <end position="16"/>
    </location>
</feature>
<dbReference type="InterPro" id="IPR001314">
    <property type="entry name" value="Peptidase_S1A"/>
</dbReference>
<dbReference type="AlphaFoldDB" id="T1GDM2"/>
<protein>
    <recommendedName>
        <fullName evidence="7">Peptidase S1 domain-containing protein</fullName>
    </recommendedName>
</protein>
<dbReference type="PANTHER" id="PTHR24276:SF91">
    <property type="entry name" value="AT26814P-RELATED"/>
    <property type="match status" value="1"/>
</dbReference>
<keyword evidence="3" id="KW-0378">Hydrolase</keyword>
<evidence type="ECO:0000256" key="5">
    <source>
        <dbReference type="ARBA" id="ARBA00023157"/>
    </source>
</evidence>
<dbReference type="PRINTS" id="PR00722">
    <property type="entry name" value="CHYMOTRYPSIN"/>
</dbReference>
<comment type="similarity">
    <text evidence="1">Belongs to the peptidase S1 family.</text>
</comment>
<dbReference type="InterPro" id="IPR050430">
    <property type="entry name" value="Peptidase_S1"/>
</dbReference>
<keyword evidence="9" id="KW-1185">Reference proteome</keyword>
<keyword evidence="5" id="KW-1015">Disulfide bond</keyword>
<dbReference type="PROSITE" id="PS50240">
    <property type="entry name" value="TRYPSIN_DOM"/>
    <property type="match status" value="1"/>
</dbReference>
<evidence type="ECO:0000259" key="7">
    <source>
        <dbReference type="PROSITE" id="PS50240"/>
    </source>
</evidence>
<reference evidence="8" key="2">
    <citation type="submission" date="2015-06" db="UniProtKB">
        <authorList>
            <consortium name="EnsemblMetazoa"/>
        </authorList>
    </citation>
    <scope>IDENTIFICATION</scope>
</reference>
<dbReference type="SUPFAM" id="SSF50494">
    <property type="entry name" value="Trypsin-like serine proteases"/>
    <property type="match status" value="1"/>
</dbReference>
<dbReference type="SMART" id="SM00020">
    <property type="entry name" value="Tryp_SPc"/>
    <property type="match status" value="1"/>
</dbReference>
<feature type="chain" id="PRO_5004577292" description="Peptidase S1 domain-containing protein" evidence="6">
    <location>
        <begin position="17"/>
        <end position="196"/>
    </location>
</feature>
<keyword evidence="6" id="KW-0732">Signal</keyword>
<dbReference type="GO" id="GO:0004252">
    <property type="term" value="F:serine-type endopeptidase activity"/>
    <property type="evidence" value="ECO:0007669"/>
    <property type="project" value="InterPro"/>
</dbReference>